<dbReference type="OrthoDB" id="10255118at2759"/>
<dbReference type="GO" id="GO:0005730">
    <property type="term" value="C:nucleolus"/>
    <property type="evidence" value="ECO:0007669"/>
    <property type="project" value="UniProtKB-SubCell"/>
</dbReference>
<evidence type="ECO:0000256" key="1">
    <source>
        <dbReference type="ARBA" id="ARBA00004496"/>
    </source>
</evidence>
<dbReference type="GO" id="GO:0008312">
    <property type="term" value="F:7S RNA binding"/>
    <property type="evidence" value="ECO:0007669"/>
    <property type="project" value="InterPro"/>
</dbReference>
<accession>A0A1G4IVG7</accession>
<proteinExistence type="inferred from homology"/>
<keyword evidence="8 10" id="KW-0687">Ribonucleoprotein</keyword>
<comment type="function">
    <text evidence="10">Component of the signal recognition particle (SRP) complex, a ribonucleoprotein complex that mediates the cotranslational targeting of secretory and membrane proteins to the endoplasmic reticulum (ER). The SRP complex interacts with the signal sequence in nascent secretory and membrane proteins and directs them to the membrane of the ER.</text>
</comment>
<dbReference type="Gene3D" id="1.10.3450.40">
    <property type="entry name" value="Signal recognition particle, SRP68 subunit, RNA-binding domain"/>
    <property type="match status" value="1"/>
</dbReference>
<feature type="region of interest" description="Disordered" evidence="11">
    <location>
        <begin position="559"/>
        <end position="585"/>
    </location>
</feature>
<evidence type="ECO:0000256" key="8">
    <source>
        <dbReference type="ARBA" id="ARBA00023274"/>
    </source>
</evidence>
<dbReference type="InterPro" id="IPR038253">
    <property type="entry name" value="SRP68_N_sf"/>
</dbReference>
<dbReference type="GO" id="GO:0030942">
    <property type="term" value="F:endoplasmic reticulum signal peptide binding"/>
    <property type="evidence" value="ECO:0007669"/>
    <property type="project" value="InterPro"/>
</dbReference>
<keyword evidence="7" id="KW-0539">Nucleus</keyword>
<dbReference type="InterPro" id="IPR034652">
    <property type="entry name" value="SRP68-RBD"/>
</dbReference>
<evidence type="ECO:0000256" key="7">
    <source>
        <dbReference type="ARBA" id="ARBA00023242"/>
    </source>
</evidence>
<comment type="similarity">
    <text evidence="3 10">Belongs to the SRP68 family.</text>
</comment>
<evidence type="ECO:0000256" key="6">
    <source>
        <dbReference type="ARBA" id="ARBA00023135"/>
    </source>
</evidence>
<comment type="subcellular location">
    <subcellularLocation>
        <location evidence="1 10">Cytoplasm</location>
    </subcellularLocation>
    <subcellularLocation>
        <location evidence="2">Nucleus</location>
        <location evidence="2">Nucleolus</location>
    </subcellularLocation>
</comment>
<keyword evidence="13" id="KW-1185">Reference proteome</keyword>
<reference evidence="13" key="1">
    <citation type="submission" date="2016-03" db="EMBL/GenBank/DDBJ databases">
        <authorList>
            <person name="Devillers Hugo."/>
        </authorList>
    </citation>
    <scope>NUCLEOTIDE SEQUENCE [LARGE SCALE GENOMIC DNA]</scope>
</reference>
<evidence type="ECO:0000313" key="12">
    <source>
        <dbReference type="EMBL" id="SCU81048.1"/>
    </source>
</evidence>
<evidence type="ECO:0000256" key="11">
    <source>
        <dbReference type="SAM" id="MobiDB-lite"/>
    </source>
</evidence>
<gene>
    <name evidence="12" type="ORF">LAME_0B05468G</name>
</gene>
<protein>
    <recommendedName>
        <fullName evidence="9 10">Signal recognition particle subunit SRP68</fullName>
        <shortName evidence="10">SRP68</shortName>
    </recommendedName>
</protein>
<keyword evidence="4 10" id="KW-0963">Cytoplasm</keyword>
<keyword evidence="5 10" id="KW-0694">RNA-binding</keyword>
<dbReference type="PIRSF" id="PIRSF038995">
    <property type="entry name" value="SRP68"/>
    <property type="match status" value="1"/>
</dbReference>
<dbReference type="PANTHER" id="PTHR12860:SF0">
    <property type="entry name" value="SIGNAL RECOGNITION PARTICLE SUBUNIT SRP68"/>
    <property type="match status" value="1"/>
</dbReference>
<evidence type="ECO:0000256" key="3">
    <source>
        <dbReference type="ARBA" id="ARBA00009352"/>
    </source>
</evidence>
<evidence type="ECO:0000313" key="13">
    <source>
        <dbReference type="Proteomes" id="UP000191144"/>
    </source>
</evidence>
<dbReference type="Pfam" id="PF16969">
    <property type="entry name" value="SRP68"/>
    <property type="match status" value="1"/>
</dbReference>
<dbReference type="GO" id="GO:0006614">
    <property type="term" value="P:SRP-dependent cotranslational protein targeting to membrane"/>
    <property type="evidence" value="ECO:0007669"/>
    <property type="project" value="InterPro"/>
</dbReference>
<name>A0A1G4IVG7_9SACH</name>
<dbReference type="AlphaFoldDB" id="A0A1G4IVG7"/>
<dbReference type="CDD" id="cd15481">
    <property type="entry name" value="SRP68-RBD"/>
    <property type="match status" value="1"/>
</dbReference>
<dbReference type="GO" id="GO:0005047">
    <property type="term" value="F:signal recognition particle binding"/>
    <property type="evidence" value="ECO:0007669"/>
    <property type="project" value="InterPro"/>
</dbReference>
<dbReference type="PANTHER" id="PTHR12860">
    <property type="entry name" value="SIGNAL RECOGNITION PARTICLE 68 KDA PROTEIN"/>
    <property type="match status" value="1"/>
</dbReference>
<dbReference type="GO" id="GO:0005786">
    <property type="term" value="C:signal recognition particle, endoplasmic reticulum targeting"/>
    <property type="evidence" value="ECO:0007669"/>
    <property type="project" value="UniProtKB-KW"/>
</dbReference>
<evidence type="ECO:0000256" key="10">
    <source>
        <dbReference type="PIRNR" id="PIRNR038995"/>
    </source>
</evidence>
<organism evidence="12 13">
    <name type="scientific">Lachancea meyersii CBS 8951</name>
    <dbReference type="NCBI Taxonomy" id="1266667"/>
    <lineage>
        <taxon>Eukaryota</taxon>
        <taxon>Fungi</taxon>
        <taxon>Dikarya</taxon>
        <taxon>Ascomycota</taxon>
        <taxon>Saccharomycotina</taxon>
        <taxon>Saccharomycetes</taxon>
        <taxon>Saccharomycetales</taxon>
        <taxon>Saccharomycetaceae</taxon>
        <taxon>Lachancea</taxon>
    </lineage>
</organism>
<dbReference type="Proteomes" id="UP000191144">
    <property type="component" value="Chromosome B"/>
</dbReference>
<evidence type="ECO:0000256" key="9">
    <source>
        <dbReference type="ARBA" id="ARBA00029498"/>
    </source>
</evidence>
<evidence type="ECO:0000256" key="2">
    <source>
        <dbReference type="ARBA" id="ARBA00004604"/>
    </source>
</evidence>
<evidence type="ECO:0000256" key="5">
    <source>
        <dbReference type="ARBA" id="ARBA00022884"/>
    </source>
</evidence>
<dbReference type="InterPro" id="IPR026258">
    <property type="entry name" value="SRP68"/>
</dbReference>
<sequence>MTETSTSHYSPLGATYGVRIDQFLETAEDFDKYHAKLNRKLQKLRHHCQLTTKDTKRYSAKEKYSKVTHEDYDTKNKLFGTLVLLHAERDLALAETLRLRSHQRGSLKKSEAKVIATRLKKTCQTCTKLLELTQNEQNPYTRAEYLIYHKLAIVSHLSFGKHSKTKRLATASQVAKELSLVFSALQFLQKKEILSAVIVDSITAQFDYLLRQSASSEASSSKELRHFVAKQVNDNADEPLISLLSQNGLEMPSLAQEGESAAAAVPRVQWRRFSAEIGDSKVAEVISEAQTIQPQDLSQYSEKLAKWHQALDLQQTVMEQKRNDDSTENTGEDDEILLTYIQYNSHFTTIERDDILFHKLWSQWTSSSNKSKNLKITKYKEIERIVHNLATYLQQVMDLPGVYSDDTLMANLKLATVYYQLHLSAGCLASFYQGQQKYLEALALYSDGQKVLASAAQDTSLEDPLPGDIINAKKLHELEDFIWSSLKSVISLAEYEKIASSARQSSLELSVVEKLDKHIAPKDVSLSNLFPLRPIIRPISAKPTLFDLAFNYITYDGHSEEPELDEPEMEATQPDQQAQAQAQVPKKKGLFGLFGL</sequence>
<keyword evidence="6 10" id="KW-0733">Signal recognition particle</keyword>
<evidence type="ECO:0000256" key="4">
    <source>
        <dbReference type="ARBA" id="ARBA00022490"/>
    </source>
</evidence>
<dbReference type="EMBL" id="LT598478">
    <property type="protein sequence ID" value="SCU81048.1"/>
    <property type="molecule type" value="Genomic_DNA"/>
</dbReference>